<dbReference type="InterPro" id="IPR006032">
    <property type="entry name" value="Ribosomal_uS12"/>
</dbReference>
<sequence>MPTYNQLIRHGREKKRRTDRTRASDECPQKRGVCPRVSTRTPKKPNPAPRKIAKVRLSNRHDIFAIIPGEGHNPQEHSMVSIRGGRVKDLPGVKPHRIRGVKDSLGIPGRRRGRSKYGAKKPKSNGRGAITTNTGMDGIMKGFRGRLLFQTGYPKE</sequence>
<reference evidence="5" key="1">
    <citation type="submission" date="2020-12" db="EMBL/GenBank/DDBJ databases">
        <title>Both Conifer II and Gnetales are characterized by a high frequency of ancient mitochondrial gene transfer to the nuclear genome.</title>
        <authorList>
            <person name="Kan S.L."/>
            <person name="Shen T."/>
            <person name="Ran J.H."/>
            <person name="Wang X.Q."/>
        </authorList>
    </citation>
    <scope>NUCLEOTIDE SEQUENCE</scope>
</reference>
<keyword evidence="5" id="KW-0496">Mitochondrion</keyword>
<dbReference type="Pfam" id="PF00164">
    <property type="entry name" value="Ribosom_S12_S23"/>
    <property type="match status" value="1"/>
</dbReference>
<protein>
    <submittedName>
        <fullName evidence="5">Ribosomal protein S12</fullName>
    </submittedName>
</protein>
<dbReference type="GO" id="GO:0015935">
    <property type="term" value="C:small ribosomal subunit"/>
    <property type="evidence" value="ECO:0007669"/>
    <property type="project" value="InterPro"/>
</dbReference>
<evidence type="ECO:0000313" key="5">
    <source>
        <dbReference type="EMBL" id="QXE44206.1"/>
    </source>
</evidence>
<proteinExistence type="inferred from homology"/>
<dbReference type="GO" id="GO:0003735">
    <property type="term" value="F:structural constituent of ribosome"/>
    <property type="evidence" value="ECO:0007669"/>
    <property type="project" value="InterPro"/>
</dbReference>
<gene>
    <name evidence="5" type="primary">rps12</name>
</gene>
<name>A0A8H2SEM1_9CONI</name>
<dbReference type="CDD" id="cd03368">
    <property type="entry name" value="Ribosomal_S12"/>
    <property type="match status" value="1"/>
</dbReference>
<dbReference type="InterPro" id="IPR012340">
    <property type="entry name" value="NA-bd_OB-fold"/>
</dbReference>
<accession>A0A8H2SEM1</accession>
<dbReference type="AlphaFoldDB" id="A0A8H2SEM1"/>
<dbReference type="PRINTS" id="PR01034">
    <property type="entry name" value="RIBOSOMALS12"/>
</dbReference>
<dbReference type="PANTHER" id="PTHR11652">
    <property type="entry name" value="30S RIBOSOMAL PROTEIN S12 FAMILY MEMBER"/>
    <property type="match status" value="1"/>
</dbReference>
<dbReference type="SUPFAM" id="SSF50249">
    <property type="entry name" value="Nucleic acid-binding proteins"/>
    <property type="match status" value="1"/>
</dbReference>
<organism evidence="5">
    <name type="scientific">Podocarpus macrophyllus</name>
    <dbReference type="NCBI Taxonomy" id="58043"/>
    <lineage>
        <taxon>Eukaryota</taxon>
        <taxon>Viridiplantae</taxon>
        <taxon>Streptophyta</taxon>
        <taxon>Embryophyta</taxon>
        <taxon>Tracheophyta</taxon>
        <taxon>Spermatophyta</taxon>
        <taxon>Pinopsida</taxon>
        <taxon>Pinidae</taxon>
        <taxon>Conifers II</taxon>
        <taxon>Araucariales</taxon>
        <taxon>Podocarpaceae</taxon>
        <taxon>Podocarpus</taxon>
    </lineage>
</organism>
<dbReference type="NCBIfam" id="TIGR00981">
    <property type="entry name" value="rpsL_bact"/>
    <property type="match status" value="1"/>
</dbReference>
<dbReference type="InterPro" id="IPR005679">
    <property type="entry name" value="Ribosomal_uS12_bac"/>
</dbReference>
<evidence type="ECO:0000256" key="1">
    <source>
        <dbReference type="ARBA" id="ARBA00005657"/>
    </source>
</evidence>
<dbReference type="EMBL" id="MW354419">
    <property type="protein sequence ID" value="QXE44206.1"/>
    <property type="molecule type" value="Genomic_DNA"/>
</dbReference>
<dbReference type="Gene3D" id="2.40.50.140">
    <property type="entry name" value="Nucleic acid-binding proteins"/>
    <property type="match status" value="1"/>
</dbReference>
<feature type="compositionally biased region" description="Basic residues" evidence="4">
    <location>
        <begin position="9"/>
        <end position="19"/>
    </location>
</feature>
<keyword evidence="3" id="KW-0687">Ribonucleoprotein</keyword>
<evidence type="ECO:0000256" key="4">
    <source>
        <dbReference type="SAM" id="MobiDB-lite"/>
    </source>
</evidence>
<dbReference type="GO" id="GO:0006412">
    <property type="term" value="P:translation"/>
    <property type="evidence" value="ECO:0007669"/>
    <property type="project" value="InterPro"/>
</dbReference>
<dbReference type="FunFam" id="2.40.50.140:FF:000099">
    <property type="entry name" value="Ribosomal protein S12, mitochondrial"/>
    <property type="match status" value="1"/>
</dbReference>
<evidence type="ECO:0000256" key="2">
    <source>
        <dbReference type="ARBA" id="ARBA00022980"/>
    </source>
</evidence>
<feature type="region of interest" description="Disordered" evidence="4">
    <location>
        <begin position="1"/>
        <end position="49"/>
    </location>
</feature>
<evidence type="ECO:0000256" key="3">
    <source>
        <dbReference type="ARBA" id="ARBA00023274"/>
    </source>
</evidence>
<keyword evidence="2 5" id="KW-0689">Ribosomal protein</keyword>
<feature type="region of interest" description="Disordered" evidence="4">
    <location>
        <begin position="85"/>
        <end position="133"/>
    </location>
</feature>
<comment type="similarity">
    <text evidence="1">Belongs to the universal ribosomal protein uS12 family.</text>
</comment>
<geneLocation type="mitochondrion" evidence="5"/>
<feature type="compositionally biased region" description="Basic and acidic residues" evidence="4">
    <location>
        <begin position="20"/>
        <end position="29"/>
    </location>
</feature>
<feature type="compositionally biased region" description="Basic residues" evidence="4">
    <location>
        <begin position="109"/>
        <end position="124"/>
    </location>
</feature>